<gene>
    <name evidence="3" type="ORF">ABID24_001574</name>
</gene>
<sequence>MKNLEKIALLIDADNTQLSKLETVIQELSAYGRIVVKRAYGNWRKEALKNWEDELKRLAIKAEQQFDYVSGKNATDMALVIDTLDLLHKEIYDAFVIVASDSDYTPLAIRLHESGVYVMGVGEKKTPSAFRNACDEFLFLENMSKSSEISSSRSESKTNGRKETAGSDPEEQSNTDELRDIHKLLKIAWDKYQDDDRYVNVSSAGQYIKRAKPDFDARTYGFMKLPDLIEAFPEKYAMKRYPGKGTVTIIAYKCK</sequence>
<dbReference type="InterPro" id="IPR041966">
    <property type="entry name" value="LOTUS-like"/>
</dbReference>
<protein>
    <submittedName>
        <fullName evidence="3">Uncharacterized LabA/DUF88 family protein</fullName>
    </submittedName>
</protein>
<dbReference type="Gene3D" id="3.40.50.1010">
    <property type="entry name" value="5'-nuclease"/>
    <property type="match status" value="1"/>
</dbReference>
<accession>A0ABV2M4G5</accession>
<dbReference type="PROSITE" id="PS51644">
    <property type="entry name" value="HTH_OST"/>
    <property type="match status" value="1"/>
</dbReference>
<proteinExistence type="predicted"/>
<feature type="domain" description="HTH OST-type" evidence="2">
    <location>
        <begin position="177"/>
        <end position="253"/>
    </location>
</feature>
<reference evidence="3 4" key="1">
    <citation type="submission" date="2024-06" db="EMBL/GenBank/DDBJ databases">
        <title>Genomic Encyclopedia of Type Strains, Phase IV (KMG-IV): sequencing the most valuable type-strain genomes for metagenomic binning, comparative biology and taxonomic classification.</title>
        <authorList>
            <person name="Goeker M."/>
        </authorList>
    </citation>
    <scope>NUCLEOTIDE SEQUENCE [LARGE SCALE GENOMIC DNA]</scope>
    <source>
        <strain evidence="3 4">DSM 29492</strain>
    </source>
</reference>
<dbReference type="CDD" id="cd10146">
    <property type="entry name" value="LabA_like_C"/>
    <property type="match status" value="1"/>
</dbReference>
<dbReference type="CDD" id="cd11297">
    <property type="entry name" value="PIN_LabA-like_N_1"/>
    <property type="match status" value="1"/>
</dbReference>
<dbReference type="Gene3D" id="3.30.420.610">
    <property type="entry name" value="LOTUS domain-like"/>
    <property type="match status" value="1"/>
</dbReference>
<comment type="caution">
    <text evidence="3">The sequence shown here is derived from an EMBL/GenBank/DDBJ whole genome shotgun (WGS) entry which is preliminary data.</text>
</comment>
<feature type="compositionally biased region" description="Basic and acidic residues" evidence="1">
    <location>
        <begin position="154"/>
        <end position="165"/>
    </location>
</feature>
<dbReference type="RefSeq" id="WP_147598334.1">
    <property type="nucleotide sequence ID" value="NZ_BAABXP010000001.1"/>
</dbReference>
<evidence type="ECO:0000259" key="2">
    <source>
        <dbReference type="PROSITE" id="PS51644"/>
    </source>
</evidence>
<dbReference type="Pfam" id="PF12872">
    <property type="entry name" value="OST-HTH"/>
    <property type="match status" value="1"/>
</dbReference>
<evidence type="ECO:0000313" key="4">
    <source>
        <dbReference type="Proteomes" id="UP001549106"/>
    </source>
</evidence>
<dbReference type="Pfam" id="PF01936">
    <property type="entry name" value="NYN"/>
    <property type="match status" value="1"/>
</dbReference>
<keyword evidence="4" id="KW-1185">Reference proteome</keyword>
<name>A0ABV2M4G5_9FIRM</name>
<evidence type="ECO:0000256" key="1">
    <source>
        <dbReference type="SAM" id="MobiDB-lite"/>
    </source>
</evidence>
<dbReference type="PANTHER" id="PTHR35811">
    <property type="entry name" value="SLR1870 PROTEIN"/>
    <property type="match status" value="1"/>
</dbReference>
<feature type="region of interest" description="Disordered" evidence="1">
    <location>
        <begin position="149"/>
        <end position="176"/>
    </location>
</feature>
<dbReference type="Proteomes" id="UP001549106">
    <property type="component" value="Unassembled WGS sequence"/>
</dbReference>
<dbReference type="EMBL" id="JBEPMJ010000009">
    <property type="protein sequence ID" value="MET3750328.1"/>
    <property type="molecule type" value="Genomic_DNA"/>
</dbReference>
<dbReference type="InterPro" id="IPR021139">
    <property type="entry name" value="NYN"/>
</dbReference>
<dbReference type="PANTHER" id="PTHR35811:SF1">
    <property type="entry name" value="HTH OST-TYPE DOMAIN-CONTAINING PROTEIN"/>
    <property type="match status" value="1"/>
</dbReference>
<organism evidence="3 4">
    <name type="scientific">Blautia caecimuris</name>
    <dbReference type="NCBI Taxonomy" id="1796615"/>
    <lineage>
        <taxon>Bacteria</taxon>
        <taxon>Bacillati</taxon>
        <taxon>Bacillota</taxon>
        <taxon>Clostridia</taxon>
        <taxon>Lachnospirales</taxon>
        <taxon>Lachnospiraceae</taxon>
        <taxon>Blautia</taxon>
    </lineage>
</organism>
<dbReference type="InterPro" id="IPR025605">
    <property type="entry name" value="OST-HTH/LOTUS_dom"/>
</dbReference>
<evidence type="ECO:0000313" key="3">
    <source>
        <dbReference type="EMBL" id="MET3750328.1"/>
    </source>
</evidence>